<keyword evidence="2" id="KW-1003">Cell membrane</keyword>
<evidence type="ECO:0000256" key="7">
    <source>
        <dbReference type="ARBA" id="ARBA00023136"/>
    </source>
</evidence>
<evidence type="ECO:0000256" key="10">
    <source>
        <dbReference type="ARBA" id="ARBA00023224"/>
    </source>
</evidence>
<evidence type="ECO:0000256" key="2">
    <source>
        <dbReference type="ARBA" id="ARBA00022475"/>
    </source>
</evidence>
<comment type="subcellular location">
    <subcellularLocation>
        <location evidence="1">Cell membrane</location>
        <topology evidence="1">Multi-pass membrane protein</topology>
    </subcellularLocation>
</comment>
<evidence type="ECO:0000256" key="13">
    <source>
        <dbReference type="SAM" id="SignalP"/>
    </source>
</evidence>
<evidence type="ECO:0000256" key="11">
    <source>
        <dbReference type="ARBA" id="ARBA00038492"/>
    </source>
</evidence>
<feature type="transmembrane region" description="Helical" evidence="12">
    <location>
        <begin position="788"/>
        <end position="810"/>
    </location>
</feature>
<proteinExistence type="inferred from homology"/>
<dbReference type="InterPro" id="IPR038550">
    <property type="entry name" value="GPCR_3_9-Cys_sf"/>
</dbReference>
<keyword evidence="6" id="KW-0297">G-protein coupled receptor</keyword>
<keyword evidence="4 13" id="KW-0732">Signal</keyword>
<sequence>MSPRAVSLLVQLAFFSICRNHALLTDSPPHSELEMPGDYIIAGLFPLHSLSYTSSLPDLSDCQQGTMNKHGYHLMQAMRFAVSEINNGTKDGSLLPNVTLGYRTYDTCSLRASTLVTFALLEEQYRQDVGQQTGQDSPAIAVIGPDSSSYAFFPATALGAYMLPEISYEASDKMLSNKLLYPAFLRTIPSDKNQVNAMIQLLVRFDWTWIALLGSNNNYGLQGMQSLQEEAANYGICIAYQAVIPTYTDATRPQIQQMVSKIVQTQVTTIVVFSSKTIASFFFMEVIEQNVTGKVWIGTEDWSVATRISSIPGIDTIGSVIGISIQSATMPGFKEFEDFSMATSKQYDKKYMVSGDSGLSDVPCVQNTILSKFASIDLSQDMYDITSSFNVYKAVYALAHALHLLLDCDSGKCQKVQTKPWQVSGFGLKQVRFLIDNTSMYFDANGDPPTGYDIVTWDWTEGNWSVKIVGEYSPDPPNLTVDISQIYWNTNDHSKSICSPECHPGYAKILRGQHKCCFDCQPCPEATFLNKSDPTICQPCALDEWAPSESAECLSRIIILLQWEEPLSLSLLLLLGLTMLMTLGAMVTFLLHLDTPVVKSAGGRTCLAMLLSLLGAAGSSLCHFGHPSHVSCLFKQSLFNLSITVCLACIAVRSFQIVCIFQLSSKLPRAYDTWSRNDGPQATILLIFVTELFIFLLRIVLDHPEPTRDYDFYNDSIILECSKPLSPWACVELGFMAILCILCFCFSYMGKELPANYNEAKCITFSLMIYIISWISVFTMYSVDRSEYFKALHVMAIQASVLGILSGYFLPKVYIILLKPQMNTTAHFQNCIQMYTMSKE</sequence>
<dbReference type="AlphaFoldDB" id="A0A3B3SIZ8"/>
<protein>
    <submittedName>
        <fullName evidence="15">Taste receptor, type 1, member 1</fullName>
    </submittedName>
</protein>
<dbReference type="GeneTree" id="ENSGT00940000166394"/>
<evidence type="ECO:0000256" key="9">
    <source>
        <dbReference type="ARBA" id="ARBA00023180"/>
    </source>
</evidence>
<keyword evidence="5 12" id="KW-1133">Transmembrane helix</keyword>
<dbReference type="PROSITE" id="PS00981">
    <property type="entry name" value="G_PROTEIN_RECEP_F3_3"/>
    <property type="match status" value="1"/>
</dbReference>
<dbReference type="PRINTS" id="PR00592">
    <property type="entry name" value="CASENSINGR"/>
</dbReference>
<dbReference type="InterPro" id="IPR011500">
    <property type="entry name" value="GPCR_3_9-Cys_dom"/>
</dbReference>
<dbReference type="GO" id="GO:0005886">
    <property type="term" value="C:plasma membrane"/>
    <property type="evidence" value="ECO:0007669"/>
    <property type="project" value="UniProtKB-SubCell"/>
</dbReference>
<organism evidence="15 16">
    <name type="scientific">Paramormyrops kingsleyae</name>
    <dbReference type="NCBI Taxonomy" id="1676925"/>
    <lineage>
        <taxon>Eukaryota</taxon>
        <taxon>Metazoa</taxon>
        <taxon>Chordata</taxon>
        <taxon>Craniata</taxon>
        <taxon>Vertebrata</taxon>
        <taxon>Euteleostomi</taxon>
        <taxon>Actinopterygii</taxon>
        <taxon>Neopterygii</taxon>
        <taxon>Teleostei</taxon>
        <taxon>Osteoglossocephala</taxon>
        <taxon>Osteoglossomorpha</taxon>
        <taxon>Osteoglossiformes</taxon>
        <taxon>Mormyridae</taxon>
        <taxon>Paramormyrops</taxon>
    </lineage>
</organism>
<feature type="transmembrane region" description="Helical" evidence="12">
    <location>
        <begin position="682"/>
        <end position="701"/>
    </location>
</feature>
<evidence type="ECO:0000256" key="5">
    <source>
        <dbReference type="ARBA" id="ARBA00022989"/>
    </source>
</evidence>
<evidence type="ECO:0000259" key="14">
    <source>
        <dbReference type="PROSITE" id="PS50259"/>
    </source>
</evidence>
<dbReference type="SUPFAM" id="SSF53822">
    <property type="entry name" value="Periplasmic binding protein-like I"/>
    <property type="match status" value="1"/>
</dbReference>
<name>A0A3B3SIZ8_9TELE</name>
<evidence type="ECO:0000313" key="15">
    <source>
        <dbReference type="Ensembl" id="ENSPKIP00000030285.1"/>
    </source>
</evidence>
<dbReference type="FunFam" id="2.10.50.30:FF:000004">
    <property type="entry name" value="Taste receptor type 1 member 3-like protein"/>
    <property type="match status" value="1"/>
</dbReference>
<dbReference type="STRING" id="1676925.ENSPKIP00000030285"/>
<dbReference type="PANTHER" id="PTHR24061:SF3">
    <property type="entry name" value="TASTE RECEPTOR TYPE 1 MEMBER 1"/>
    <property type="match status" value="1"/>
</dbReference>
<dbReference type="Pfam" id="PF07562">
    <property type="entry name" value="NCD3G"/>
    <property type="match status" value="1"/>
</dbReference>
<dbReference type="Ensembl" id="ENSPKIT00000011100.1">
    <property type="protein sequence ID" value="ENSPKIP00000030285.1"/>
    <property type="gene ID" value="ENSPKIG00000011191.1"/>
</dbReference>
<evidence type="ECO:0000256" key="1">
    <source>
        <dbReference type="ARBA" id="ARBA00004651"/>
    </source>
</evidence>
<dbReference type="InterPro" id="IPR001828">
    <property type="entry name" value="ANF_lig-bd_rcpt"/>
</dbReference>
<dbReference type="GO" id="GO:0050909">
    <property type="term" value="P:sensory perception of taste"/>
    <property type="evidence" value="ECO:0007669"/>
    <property type="project" value="UniProtKB-ARBA"/>
</dbReference>
<feature type="chain" id="PRO_5017218514" evidence="13">
    <location>
        <begin position="23"/>
        <end position="840"/>
    </location>
</feature>
<dbReference type="PRINTS" id="PR00248">
    <property type="entry name" value="GPCRMGR"/>
</dbReference>
<evidence type="ECO:0000313" key="16">
    <source>
        <dbReference type="Proteomes" id="UP000261540"/>
    </source>
</evidence>
<reference evidence="15" key="2">
    <citation type="submission" date="2025-09" db="UniProtKB">
        <authorList>
            <consortium name="Ensembl"/>
        </authorList>
    </citation>
    <scope>IDENTIFICATION</scope>
</reference>
<dbReference type="InterPro" id="IPR017978">
    <property type="entry name" value="GPCR_3_C"/>
</dbReference>
<dbReference type="InterPro" id="IPR017979">
    <property type="entry name" value="GPCR_3_CS"/>
</dbReference>
<feature type="transmembrane region" description="Helical" evidence="12">
    <location>
        <begin position="638"/>
        <end position="661"/>
    </location>
</feature>
<evidence type="ECO:0000256" key="8">
    <source>
        <dbReference type="ARBA" id="ARBA00023170"/>
    </source>
</evidence>
<evidence type="ECO:0000256" key="12">
    <source>
        <dbReference type="SAM" id="Phobius"/>
    </source>
</evidence>
<evidence type="ECO:0000256" key="3">
    <source>
        <dbReference type="ARBA" id="ARBA00022692"/>
    </source>
</evidence>
<dbReference type="Proteomes" id="UP000261540">
    <property type="component" value="Unplaced"/>
</dbReference>
<feature type="transmembrane region" description="Helical" evidence="12">
    <location>
        <begin position="733"/>
        <end position="750"/>
    </location>
</feature>
<comment type="similarity">
    <text evidence="11">Belongs to the G-protein coupled receptor 3 family. TAS1R subfamily.</text>
</comment>
<reference evidence="15" key="1">
    <citation type="submission" date="2025-08" db="UniProtKB">
        <authorList>
            <consortium name="Ensembl"/>
        </authorList>
    </citation>
    <scope>IDENTIFICATION</scope>
</reference>
<accession>A0A3B3SIZ8</accession>
<feature type="signal peptide" evidence="13">
    <location>
        <begin position="1"/>
        <end position="22"/>
    </location>
</feature>
<dbReference type="FunFam" id="3.40.50.2300:FF:000016">
    <property type="entry name" value="Taste 1 receptor member 2"/>
    <property type="match status" value="1"/>
</dbReference>
<keyword evidence="7 12" id="KW-0472">Membrane</keyword>
<dbReference type="InterPro" id="IPR000337">
    <property type="entry name" value="GPCR_3"/>
</dbReference>
<dbReference type="GO" id="GO:0004930">
    <property type="term" value="F:G protein-coupled receptor activity"/>
    <property type="evidence" value="ECO:0007669"/>
    <property type="project" value="UniProtKB-KW"/>
</dbReference>
<dbReference type="InterPro" id="IPR000068">
    <property type="entry name" value="GPCR_3_Ca_sens_rcpt-rel"/>
</dbReference>
<keyword evidence="8" id="KW-0675">Receptor</keyword>
<dbReference type="Pfam" id="PF00003">
    <property type="entry name" value="7tm_3"/>
    <property type="match status" value="1"/>
</dbReference>
<feature type="transmembrane region" description="Helical" evidence="12">
    <location>
        <begin position="569"/>
        <end position="593"/>
    </location>
</feature>
<evidence type="ECO:0000256" key="4">
    <source>
        <dbReference type="ARBA" id="ARBA00022729"/>
    </source>
</evidence>
<evidence type="ECO:0000256" key="6">
    <source>
        <dbReference type="ARBA" id="ARBA00023040"/>
    </source>
</evidence>
<keyword evidence="16" id="KW-1185">Reference proteome</keyword>
<dbReference type="PROSITE" id="PS00980">
    <property type="entry name" value="G_PROTEIN_RECEP_F3_2"/>
    <property type="match status" value="1"/>
</dbReference>
<feature type="domain" description="G-protein coupled receptors family 3 profile" evidence="14">
    <location>
        <begin position="567"/>
        <end position="832"/>
    </location>
</feature>
<keyword evidence="10" id="KW-0807">Transducer</keyword>
<keyword evidence="9" id="KW-0325">Glycoprotein</keyword>
<dbReference type="Pfam" id="PF01094">
    <property type="entry name" value="ANF_receptor"/>
    <property type="match status" value="1"/>
</dbReference>
<dbReference type="Gene3D" id="2.10.50.30">
    <property type="entry name" value="GPCR, family 3, nine cysteines domain"/>
    <property type="match status" value="1"/>
</dbReference>
<feature type="transmembrane region" description="Helical" evidence="12">
    <location>
        <begin position="762"/>
        <end position="782"/>
    </location>
</feature>
<dbReference type="PROSITE" id="PS50259">
    <property type="entry name" value="G_PROTEIN_RECEP_F3_4"/>
    <property type="match status" value="1"/>
</dbReference>
<dbReference type="PANTHER" id="PTHR24061">
    <property type="entry name" value="CALCIUM-SENSING RECEPTOR-RELATED"/>
    <property type="match status" value="1"/>
</dbReference>
<dbReference type="InterPro" id="IPR028082">
    <property type="entry name" value="Peripla_BP_I"/>
</dbReference>
<keyword evidence="3 12" id="KW-0812">Transmembrane</keyword>
<dbReference type="Gene3D" id="3.40.50.2300">
    <property type="match status" value="2"/>
</dbReference>
<feature type="transmembrane region" description="Helical" evidence="12">
    <location>
        <begin position="605"/>
        <end position="626"/>
    </location>
</feature>